<dbReference type="EMBL" id="JAEACQ010000176">
    <property type="protein sequence ID" value="MBL7628195.1"/>
    <property type="molecule type" value="Genomic_DNA"/>
</dbReference>
<accession>A0A937RFT6</accession>
<dbReference type="GO" id="GO:0008168">
    <property type="term" value="F:methyltransferase activity"/>
    <property type="evidence" value="ECO:0007669"/>
    <property type="project" value="UniProtKB-KW"/>
</dbReference>
<protein>
    <submittedName>
        <fullName evidence="1">Class I SAM-dependent methyltransferase</fullName>
    </submittedName>
</protein>
<gene>
    <name evidence="1" type="ORF">I7412_13760</name>
</gene>
<dbReference type="InterPro" id="IPR029063">
    <property type="entry name" value="SAM-dependent_MTases_sf"/>
</dbReference>
<dbReference type="Gene3D" id="3.40.50.150">
    <property type="entry name" value="Vaccinia Virus protein VP39"/>
    <property type="match status" value="1"/>
</dbReference>
<dbReference type="RefSeq" id="WP_203004268.1">
    <property type="nucleotide sequence ID" value="NZ_JADWYU010000203.1"/>
</dbReference>
<organism evidence="1 2">
    <name type="scientific">Frankia nepalensis</name>
    <dbReference type="NCBI Taxonomy" id="1836974"/>
    <lineage>
        <taxon>Bacteria</taxon>
        <taxon>Bacillati</taxon>
        <taxon>Actinomycetota</taxon>
        <taxon>Actinomycetes</taxon>
        <taxon>Frankiales</taxon>
        <taxon>Frankiaceae</taxon>
        <taxon>Frankia</taxon>
    </lineage>
</organism>
<keyword evidence="2" id="KW-1185">Reference proteome</keyword>
<evidence type="ECO:0000313" key="1">
    <source>
        <dbReference type="EMBL" id="MBL7628195.1"/>
    </source>
</evidence>
<reference evidence="1" key="1">
    <citation type="submission" date="2020-12" db="EMBL/GenBank/DDBJ databases">
        <title>Genomic characterization of non-nitrogen-fixing Frankia strains.</title>
        <authorList>
            <person name="Carlos-Shanley C."/>
            <person name="Guerra T."/>
            <person name="Hahn D."/>
        </authorList>
    </citation>
    <scope>NUCLEOTIDE SEQUENCE</scope>
    <source>
        <strain evidence="1">CN6</strain>
    </source>
</reference>
<comment type="caution">
    <text evidence="1">The sequence shown here is derived from an EMBL/GenBank/DDBJ whole genome shotgun (WGS) entry which is preliminary data.</text>
</comment>
<keyword evidence="1" id="KW-0808">Transferase</keyword>
<keyword evidence="1" id="KW-0489">Methyltransferase</keyword>
<proteinExistence type="predicted"/>
<evidence type="ECO:0000313" key="2">
    <source>
        <dbReference type="Proteomes" id="UP000604475"/>
    </source>
</evidence>
<dbReference type="Proteomes" id="UP000604475">
    <property type="component" value="Unassembled WGS sequence"/>
</dbReference>
<dbReference type="GO" id="GO:0032259">
    <property type="term" value="P:methylation"/>
    <property type="evidence" value="ECO:0007669"/>
    <property type="project" value="UniProtKB-KW"/>
</dbReference>
<dbReference type="Pfam" id="PF13489">
    <property type="entry name" value="Methyltransf_23"/>
    <property type="match status" value="1"/>
</dbReference>
<dbReference type="SUPFAM" id="SSF53335">
    <property type="entry name" value="S-adenosyl-L-methionine-dependent methyltransferases"/>
    <property type="match status" value="1"/>
</dbReference>
<sequence>MRRWFAITTCVLVTANGVRLRLRLRDLARAARSADPVAGTHAFLVADGVGLPDEARRAASAHALREGLEVLDLVPEDLSAERLLDLARLVDTSRYRGNRFAAGRGANQALLVDRRVLARAGIEEREDYSPLELAELTRRLKQYAPSTSDLVVVAGLTASRPGAAQRVRGQVAAYRHPFQGLAFLPAARAAAVAASCVASPGWGLAAAALSAAQPAAVAAGRVSPGARDTLAGPARRLVGWPGFAVDLARARRAGVGPDPEASPRRRRYQEEIAAGVEGLLETRRDTCPWCGSAALALRAESGDTTLRKPGLFRYEQCADCALIFQNPRLTPAGLDFYYRDFYDGLNAERAEGMFGASDLGYRARAALLPPEAKPANWLDVGAGHGHFCLVAAGMLPGVGFDAVDMGDGIDAAERRGWVRHAYRKMFPEIVDEIAGRYDVISMFHYLEHTPDPKLELDTAAAALPAGGHLIIEVPHGQGPSFKLFRGLWVGLCPPQHLHFIPPDELVKALADRGLTTVTTQFSQAHLFGDAVAVVYYLAQKLQPNPTLPWLPDEATPARWARRVAALAVTAPLYPVAFAVDALMLPYLLTGRRANIYRVVARKEPDSAPTAAGGASAATLAGR</sequence>
<dbReference type="AlphaFoldDB" id="A0A937RFT6"/>
<name>A0A937RFT6_9ACTN</name>